<accession>A0ABP9QS82</accession>
<organism evidence="2 3">
    <name type="scientific">Viridibacterium curvum</name>
    <dbReference type="NCBI Taxonomy" id="1101404"/>
    <lineage>
        <taxon>Bacteria</taxon>
        <taxon>Pseudomonadati</taxon>
        <taxon>Pseudomonadota</taxon>
        <taxon>Betaproteobacteria</taxon>
        <taxon>Rhodocyclales</taxon>
        <taxon>Rhodocyclaceae</taxon>
        <taxon>Viridibacterium</taxon>
    </lineage>
</organism>
<gene>
    <name evidence="2" type="ORF">GCM10025770_23580</name>
</gene>
<dbReference type="EMBL" id="BAABLD010000008">
    <property type="protein sequence ID" value="GAA5166441.1"/>
    <property type="molecule type" value="Genomic_DNA"/>
</dbReference>
<reference evidence="3" key="1">
    <citation type="journal article" date="2019" name="Int. J. Syst. Evol. Microbiol.">
        <title>The Global Catalogue of Microorganisms (GCM) 10K type strain sequencing project: providing services to taxonomists for standard genome sequencing and annotation.</title>
        <authorList>
            <consortium name="The Broad Institute Genomics Platform"/>
            <consortium name="The Broad Institute Genome Sequencing Center for Infectious Disease"/>
            <person name="Wu L."/>
            <person name="Ma J."/>
        </authorList>
    </citation>
    <scope>NUCLEOTIDE SEQUENCE [LARGE SCALE GENOMIC DNA]</scope>
    <source>
        <strain evidence="3">JCM 18715</strain>
    </source>
</reference>
<evidence type="ECO:0000313" key="3">
    <source>
        <dbReference type="Proteomes" id="UP001500547"/>
    </source>
</evidence>
<sequence length="148" mass="16469">MRMKNTDMTLYPNFTRCVKNDLPKYAADTEIALAMREIGGLDNAALVRALSWNDGPDIAVVANLGAYGEFTSGAQSNEIRISQKLVQDYESGMDLRNSFRKGSVHFAVVTLLHELVHWGDDKMGIDRPGEEGEEFERRIYGNVVGELG</sequence>
<dbReference type="InterPro" id="IPR028913">
    <property type="entry name" value="Tox-MPTase3_dom"/>
</dbReference>
<name>A0ABP9QS82_9RHOO</name>
<evidence type="ECO:0000259" key="1">
    <source>
        <dbReference type="Pfam" id="PF15639"/>
    </source>
</evidence>
<proteinExistence type="predicted"/>
<comment type="caution">
    <text evidence="2">The sequence shown here is derived from an EMBL/GenBank/DDBJ whole genome shotgun (WGS) entry which is preliminary data.</text>
</comment>
<dbReference type="RefSeq" id="WP_345533162.1">
    <property type="nucleotide sequence ID" value="NZ_BAABLD010000008.1"/>
</dbReference>
<dbReference type="Proteomes" id="UP001500547">
    <property type="component" value="Unassembled WGS sequence"/>
</dbReference>
<evidence type="ECO:0000313" key="2">
    <source>
        <dbReference type="EMBL" id="GAA5166441.1"/>
    </source>
</evidence>
<keyword evidence="3" id="KW-1185">Reference proteome</keyword>
<dbReference type="Pfam" id="PF15639">
    <property type="entry name" value="Tox-MPTase3"/>
    <property type="match status" value="1"/>
</dbReference>
<protein>
    <recommendedName>
        <fullName evidence="1">Tox-MPTase3 domain-containing protein</fullName>
    </recommendedName>
</protein>
<feature type="domain" description="Tox-MPTase3" evidence="1">
    <location>
        <begin position="11"/>
        <end position="141"/>
    </location>
</feature>